<dbReference type="STRING" id="1459636.NTE_00157"/>
<evidence type="ECO:0000313" key="1">
    <source>
        <dbReference type="EMBL" id="AIF82239.1"/>
    </source>
</evidence>
<keyword evidence="2" id="KW-1185">Reference proteome</keyword>
<evidence type="ECO:0000313" key="2">
    <source>
        <dbReference type="Proteomes" id="UP000028194"/>
    </source>
</evidence>
<name>A0A075MSB2_9ARCH</name>
<dbReference type="HOGENOM" id="CLU_3245483_0_0_2"/>
<organism evidence="1 2">
    <name type="scientific">Candidatus Nitrososphaera evergladensis SR1</name>
    <dbReference type="NCBI Taxonomy" id="1459636"/>
    <lineage>
        <taxon>Archaea</taxon>
        <taxon>Nitrososphaerota</taxon>
        <taxon>Nitrososphaeria</taxon>
        <taxon>Nitrososphaerales</taxon>
        <taxon>Nitrososphaeraceae</taxon>
        <taxon>Nitrososphaera</taxon>
    </lineage>
</organism>
<reference evidence="1 2" key="1">
    <citation type="journal article" date="2014" name="PLoS ONE">
        <title>Genome Sequence of Candidatus Nitrososphaera evergladensis from Group I.1b Enriched from Everglades Soil Reveals Novel Genomic Features of the Ammonia-Oxidizing Archaea.</title>
        <authorList>
            <person name="Zhalnina K.V."/>
            <person name="Dias R."/>
            <person name="Leonard M.T."/>
            <person name="Dorr de Quadros P."/>
            <person name="Camargo F.A."/>
            <person name="Drew J.C."/>
            <person name="Farmerie W.G."/>
            <person name="Daroub S.H."/>
            <person name="Triplett E.W."/>
        </authorList>
    </citation>
    <scope>NUCLEOTIDE SEQUENCE [LARGE SCALE GENOMIC DNA]</scope>
    <source>
        <strain evidence="1 2">SR1</strain>
    </source>
</reference>
<dbReference type="GeneID" id="75933603"/>
<protein>
    <recommendedName>
        <fullName evidence="3">C2H2-type domain-containing protein</fullName>
    </recommendedName>
</protein>
<dbReference type="RefSeq" id="WP_264357931.1">
    <property type="nucleotide sequence ID" value="NZ_CP007174.1"/>
</dbReference>
<gene>
    <name evidence="1" type="ORF">NTE_00157</name>
</gene>
<proteinExistence type="predicted"/>
<dbReference type="Proteomes" id="UP000028194">
    <property type="component" value="Chromosome"/>
</dbReference>
<sequence>MSSDVPRCKECGMVFDTVESLEEHVKNEKQEVAERHKGIDDG</sequence>
<dbReference type="EMBL" id="CP007174">
    <property type="protein sequence ID" value="AIF82239.1"/>
    <property type="molecule type" value="Genomic_DNA"/>
</dbReference>
<evidence type="ECO:0008006" key="3">
    <source>
        <dbReference type="Google" id="ProtNLM"/>
    </source>
</evidence>
<accession>A0A075MSB2</accession>
<dbReference type="AlphaFoldDB" id="A0A075MSB2"/>
<dbReference type="KEGG" id="nev:NTE_00157"/>